<accession>A0A2C9URZ0</accession>
<gene>
    <name evidence="2" type="ORF">MANES_13G110000v8</name>
</gene>
<evidence type="ECO:0000313" key="2">
    <source>
        <dbReference type="EMBL" id="OAY33598.1"/>
    </source>
</evidence>
<dbReference type="EMBL" id="CM004399">
    <property type="protein sequence ID" value="OAY33598.1"/>
    <property type="molecule type" value="Genomic_DNA"/>
</dbReference>
<dbReference type="PIRSF" id="PIRSF031279">
    <property type="entry name" value="UCP031279"/>
    <property type="match status" value="1"/>
</dbReference>
<dbReference type="Proteomes" id="UP000091857">
    <property type="component" value="Chromosome 13"/>
</dbReference>
<dbReference type="PANTHER" id="PTHR33526:SF4">
    <property type="entry name" value="OS07G0123800 PROTEIN"/>
    <property type="match status" value="1"/>
</dbReference>
<proteinExistence type="predicted"/>
<feature type="compositionally biased region" description="Low complexity" evidence="1">
    <location>
        <begin position="60"/>
        <end position="69"/>
    </location>
</feature>
<dbReference type="PANTHER" id="PTHR33526">
    <property type="entry name" value="OS07G0123800 PROTEIN"/>
    <property type="match status" value="1"/>
</dbReference>
<dbReference type="AlphaFoldDB" id="A0A2C9URZ0"/>
<comment type="caution">
    <text evidence="2">The sequence shown here is derived from an EMBL/GenBank/DDBJ whole genome shotgun (WGS) entry which is preliminary data.</text>
</comment>
<dbReference type="OrthoDB" id="694638at2759"/>
<feature type="region of interest" description="Disordered" evidence="1">
    <location>
        <begin position="57"/>
        <end position="111"/>
    </location>
</feature>
<dbReference type="InterPro" id="IPR016972">
    <property type="entry name" value="UCP031279"/>
</dbReference>
<feature type="compositionally biased region" description="Polar residues" evidence="1">
    <location>
        <begin position="85"/>
        <end position="108"/>
    </location>
</feature>
<evidence type="ECO:0000256" key="1">
    <source>
        <dbReference type="SAM" id="MobiDB-lite"/>
    </source>
</evidence>
<name>A0A2C9URZ0_MANES</name>
<reference evidence="3" key="1">
    <citation type="journal article" date="2016" name="Nat. Biotechnol.">
        <title>Sequencing wild and cultivated cassava and related species reveals extensive interspecific hybridization and genetic diversity.</title>
        <authorList>
            <person name="Bredeson J.V."/>
            <person name="Lyons J.B."/>
            <person name="Prochnik S.E."/>
            <person name="Wu G.A."/>
            <person name="Ha C.M."/>
            <person name="Edsinger-Gonzales E."/>
            <person name="Grimwood J."/>
            <person name="Schmutz J."/>
            <person name="Rabbi I.Y."/>
            <person name="Egesi C."/>
            <person name="Nauluvula P."/>
            <person name="Lebot V."/>
            <person name="Ndunguru J."/>
            <person name="Mkamilo G."/>
            <person name="Bart R.S."/>
            <person name="Setter T.L."/>
            <person name="Gleadow R.M."/>
            <person name="Kulakow P."/>
            <person name="Ferguson M.E."/>
            <person name="Rounsley S."/>
            <person name="Rokhsar D.S."/>
        </authorList>
    </citation>
    <scope>NUCLEOTIDE SEQUENCE [LARGE SCALE GENOMIC DNA]</scope>
    <source>
        <strain evidence="3">cv. AM560-2</strain>
    </source>
</reference>
<dbReference type="STRING" id="3983.A0A2C9URZ0"/>
<sequence>MPMKKTSKRSKLYKFFQAPIWWLIKAKDVYIKSMKYSDHLGYGTIMGCPTGPVVTTLPKSSSANSTKSSSHGDEYKELLKGGSSRDLTLSNRVLQKQQSLPEKSSNTCREADHISPRSFSVGIGRIDEEKPCDFDEDDIKITTDLLFPRSRSNDFSEINHGRR</sequence>
<evidence type="ECO:0000313" key="3">
    <source>
        <dbReference type="Proteomes" id="UP000091857"/>
    </source>
</evidence>
<organism evidence="2 3">
    <name type="scientific">Manihot esculenta</name>
    <name type="common">Cassava</name>
    <name type="synonym">Jatropha manihot</name>
    <dbReference type="NCBI Taxonomy" id="3983"/>
    <lineage>
        <taxon>Eukaryota</taxon>
        <taxon>Viridiplantae</taxon>
        <taxon>Streptophyta</taxon>
        <taxon>Embryophyta</taxon>
        <taxon>Tracheophyta</taxon>
        <taxon>Spermatophyta</taxon>
        <taxon>Magnoliopsida</taxon>
        <taxon>eudicotyledons</taxon>
        <taxon>Gunneridae</taxon>
        <taxon>Pentapetalae</taxon>
        <taxon>rosids</taxon>
        <taxon>fabids</taxon>
        <taxon>Malpighiales</taxon>
        <taxon>Euphorbiaceae</taxon>
        <taxon>Crotonoideae</taxon>
        <taxon>Manihoteae</taxon>
        <taxon>Manihot</taxon>
    </lineage>
</organism>
<keyword evidence="3" id="KW-1185">Reference proteome</keyword>
<dbReference type="Gramene" id="Manes.13G110000.1.v8.1">
    <property type="protein sequence ID" value="Manes.13G110000.1.v8.1.CDS.1"/>
    <property type="gene ID" value="Manes.13G110000.v8.1"/>
</dbReference>
<protein>
    <submittedName>
        <fullName evidence="2">Uncharacterized protein</fullName>
    </submittedName>
</protein>
<feature type="compositionally biased region" description="Basic and acidic residues" evidence="1">
    <location>
        <begin position="70"/>
        <end position="79"/>
    </location>
</feature>